<dbReference type="InterPro" id="IPR029278">
    <property type="entry name" value="Imm26"/>
</dbReference>
<comment type="caution">
    <text evidence="1">The sequence shown here is derived from an EMBL/GenBank/DDBJ whole genome shotgun (WGS) entry which is preliminary data.</text>
</comment>
<reference evidence="1 2" key="1">
    <citation type="submission" date="2021-03" db="EMBL/GenBank/DDBJ databases">
        <title>Genomic Encyclopedia of Type Strains, Phase IV (KMG-IV): sequencing the most valuable type-strain genomes for metagenomic binning, comparative biology and taxonomic classification.</title>
        <authorList>
            <person name="Goeker M."/>
        </authorList>
    </citation>
    <scope>NUCLEOTIDE SEQUENCE [LARGE SCALE GENOMIC DNA]</scope>
    <source>
        <strain evidence="1 2">DSM 14349</strain>
    </source>
</reference>
<dbReference type="Proteomes" id="UP001519272">
    <property type="component" value="Unassembled WGS sequence"/>
</dbReference>
<keyword evidence="2" id="KW-1185">Reference proteome</keyword>
<dbReference type="RefSeq" id="WP_210088321.1">
    <property type="nucleotide sequence ID" value="NZ_JAGGKG010000004.1"/>
</dbReference>
<proteinExistence type="predicted"/>
<evidence type="ECO:0008006" key="3">
    <source>
        <dbReference type="Google" id="ProtNLM"/>
    </source>
</evidence>
<dbReference type="EMBL" id="JAGGKG010000004">
    <property type="protein sequence ID" value="MBP1904653.1"/>
    <property type="molecule type" value="Genomic_DNA"/>
</dbReference>
<sequence length="383" mass="44721">MEQWQWLSNEIRPFVGLELVQSSWDLVELKKGYYVYFDGDLIRKRISSSLEAYQEEDVDIKVRERAFVLPKTNRGKEKKLNYTSVSSFKADGVTFSTGIIRDNGQGYVTAYNSRNSMNLPFSGYEHLSSKEEIVAWLAHFPTTIPPDYKQKLNRLKHMKNKGYHAVPGDIFRVELDLFTYGYVLVIGKLRDLEKDNLFIEESIWKNVMTMPLFVRPYLWKTTERSPSLEDIVAAPLSESTKIVMDDHFLRGRYEFLYHKELEEEDIVFPVGYGPSLNYGKERIYRLSWGLGTVFKPEEQTTFKPDWNFLNHGVSAGISPVNFAPPSERGNEKALTHPQYEQAWKEVLREFGFSDDITYDEFCRETGALTRSQYLDYVKSKYLR</sequence>
<evidence type="ECO:0000313" key="1">
    <source>
        <dbReference type="EMBL" id="MBP1904653.1"/>
    </source>
</evidence>
<dbReference type="Pfam" id="PF15428">
    <property type="entry name" value="Imm26"/>
    <property type="match status" value="1"/>
</dbReference>
<gene>
    <name evidence="1" type="ORF">J2Z32_001276</name>
</gene>
<evidence type="ECO:0000313" key="2">
    <source>
        <dbReference type="Proteomes" id="UP001519272"/>
    </source>
</evidence>
<name>A0ABS4FPZ4_9BACL</name>
<accession>A0ABS4FPZ4</accession>
<organism evidence="1 2">
    <name type="scientific">Paenibacillus turicensis</name>
    <dbReference type="NCBI Taxonomy" id="160487"/>
    <lineage>
        <taxon>Bacteria</taxon>
        <taxon>Bacillati</taxon>
        <taxon>Bacillota</taxon>
        <taxon>Bacilli</taxon>
        <taxon>Bacillales</taxon>
        <taxon>Paenibacillaceae</taxon>
        <taxon>Paenibacillus</taxon>
    </lineage>
</organism>
<protein>
    <recommendedName>
        <fullName evidence="3">Immunity protein 26</fullName>
    </recommendedName>
</protein>